<dbReference type="PANTHER" id="PTHR11969">
    <property type="entry name" value="MAX DIMERIZATION, MAD"/>
    <property type="match status" value="1"/>
</dbReference>
<reference evidence="14 15" key="1">
    <citation type="journal article" date="2022" name="Nat. Ecol. Evol.">
        <title>A masculinizing supergene underlies an exaggerated male reproductive morph in a spider.</title>
        <authorList>
            <person name="Hendrickx F."/>
            <person name="De Corte Z."/>
            <person name="Sonet G."/>
            <person name="Van Belleghem S.M."/>
            <person name="Kostlbacher S."/>
            <person name="Vangestel C."/>
        </authorList>
    </citation>
    <scope>NUCLEOTIDE SEQUENCE [LARGE SCALE GENOMIC DNA]</scope>
    <source>
        <strain evidence="14">W744_W776</strain>
    </source>
</reference>
<evidence type="ECO:0000256" key="2">
    <source>
        <dbReference type="ARBA" id="ARBA00022491"/>
    </source>
</evidence>
<evidence type="ECO:0000256" key="5">
    <source>
        <dbReference type="ARBA" id="ARBA00023163"/>
    </source>
</evidence>
<name>A0AAV6VE30_9ARAC</name>
<keyword evidence="6" id="KW-0539">Nucleus</keyword>
<feature type="compositionally biased region" description="Basic and acidic residues" evidence="12">
    <location>
        <begin position="67"/>
        <end position="95"/>
    </location>
</feature>
<feature type="region of interest" description="Disordered" evidence="12">
    <location>
        <begin position="188"/>
        <end position="260"/>
    </location>
</feature>
<dbReference type="CDD" id="cd11402">
    <property type="entry name" value="bHLHzip_Mnt"/>
    <property type="match status" value="1"/>
</dbReference>
<keyword evidence="2" id="KW-0678">Repressor</keyword>
<keyword evidence="5" id="KW-0804">Transcription</keyword>
<dbReference type="AlphaFoldDB" id="A0AAV6VE30"/>
<dbReference type="InterPro" id="IPR011598">
    <property type="entry name" value="bHLH_dom"/>
</dbReference>
<keyword evidence="3" id="KW-0805">Transcription regulation</keyword>
<protein>
    <recommendedName>
        <fullName evidence="9">Max-binding protein MNT</fullName>
    </recommendedName>
    <alternativeName>
        <fullName evidence="10">Myc antagonist MNT</fullName>
    </alternativeName>
</protein>
<keyword evidence="4" id="KW-0238">DNA-binding</keyword>
<feature type="compositionally biased region" description="Low complexity" evidence="12">
    <location>
        <begin position="220"/>
        <end position="252"/>
    </location>
</feature>
<keyword evidence="11" id="KW-0175">Coiled coil</keyword>
<proteinExistence type="predicted"/>
<dbReference type="Proteomes" id="UP000827092">
    <property type="component" value="Unassembled WGS sequence"/>
</dbReference>
<accession>A0AAV6VE30</accession>
<dbReference type="GO" id="GO:0000981">
    <property type="term" value="F:DNA-binding transcription factor activity, RNA polymerase II-specific"/>
    <property type="evidence" value="ECO:0007669"/>
    <property type="project" value="TreeGrafter"/>
</dbReference>
<evidence type="ECO:0000256" key="10">
    <source>
        <dbReference type="ARBA" id="ARBA00083368"/>
    </source>
</evidence>
<sequence>MSLETLLEAAKYVEYQTEAKARGEEPHDYHTFSKLCSASKDGQYSPVARVTPPKRQQTFSNSSQSSEEAKEKRRSHFLKESGSHDHHGTGTREVHNKLEKNRRAHLKECFDALKKQLPNMDDRKTSNLSILRGAIRFIQILKRKERDYEHDMERLAREKIAFQQRLSILKKDLSAQLDHVDVNTFIPEEDNETTTTASECGALSDFDDNDPEDTPPMKNSATASDFASSSSSSTTNSVLVRPASTTTATPRALPKPSIKKEHPATNHHYVVENKAPVHPPMPTPHPVSMSHTDGNSAQPTRVFSTNNLHTMTGIFPHGMQVITQSSGIKVITSPIMAPSSAPLNPTQIHVLAPNSNNPSYISSAVSSGKPFCADSMVQVAASGNPPTKGGLARPHLVSPLTLVSPQTMVELNQGAKAHIAEMGSINLSQKGVLSSGGNMAIAMKNSVGNPSNMVATLHVSKHSQMIQSSMGPSIITQGGSHLNNGTHSGISSLKPIVSNPVRSLPHITGIAHVVSQSPMQAPVGQIVTPGNHVTPLVSVVSHTGAVHQQPIGKVLAASPVLKSVNQLNSIPIIQQQFQPIVKPVVVVSMPSVATSVSNLSQPTTIVNVAEQTGVVRGSK</sequence>
<comment type="caution">
    <text evidence="14">The sequence shown here is derived from an EMBL/GenBank/DDBJ whole genome shotgun (WGS) entry which is preliminary data.</text>
</comment>
<dbReference type="GO" id="GO:0005634">
    <property type="term" value="C:nucleus"/>
    <property type="evidence" value="ECO:0007669"/>
    <property type="project" value="UniProtKB-SubCell"/>
</dbReference>
<evidence type="ECO:0000313" key="15">
    <source>
        <dbReference type="Proteomes" id="UP000827092"/>
    </source>
</evidence>
<dbReference type="GO" id="GO:0046983">
    <property type="term" value="F:protein dimerization activity"/>
    <property type="evidence" value="ECO:0007669"/>
    <property type="project" value="InterPro"/>
</dbReference>
<evidence type="ECO:0000256" key="6">
    <source>
        <dbReference type="ARBA" id="ARBA00023242"/>
    </source>
</evidence>
<dbReference type="GO" id="GO:0000978">
    <property type="term" value="F:RNA polymerase II cis-regulatory region sequence-specific DNA binding"/>
    <property type="evidence" value="ECO:0007669"/>
    <property type="project" value="TreeGrafter"/>
</dbReference>
<feature type="compositionally biased region" description="Polar residues" evidence="12">
    <location>
        <begin position="54"/>
        <end position="66"/>
    </location>
</feature>
<evidence type="ECO:0000256" key="11">
    <source>
        <dbReference type="SAM" id="Coils"/>
    </source>
</evidence>
<dbReference type="InterPro" id="IPR036638">
    <property type="entry name" value="HLH_DNA-bd_sf"/>
</dbReference>
<evidence type="ECO:0000256" key="7">
    <source>
        <dbReference type="ARBA" id="ARBA00057176"/>
    </source>
</evidence>
<comment type="function">
    <text evidence="7">Binds DNA as a heterodimer with MAX and represses transcription. Binds to the canonical E box sequence 5'-CACGTG-3' and, with higher affinity, to 5'-CACGCG-3'.</text>
</comment>
<feature type="coiled-coil region" evidence="11">
    <location>
        <begin position="138"/>
        <end position="172"/>
    </location>
</feature>
<dbReference type="PROSITE" id="PS50888">
    <property type="entry name" value="BHLH"/>
    <property type="match status" value="1"/>
</dbReference>
<feature type="domain" description="BHLH" evidence="13">
    <location>
        <begin position="90"/>
        <end position="141"/>
    </location>
</feature>
<gene>
    <name evidence="14" type="ORF">JTE90_021413</name>
</gene>
<dbReference type="PANTHER" id="PTHR11969:SF99">
    <property type="entry name" value="MAX-BINDING PROTEIN MNT"/>
    <property type="match status" value="1"/>
</dbReference>
<keyword evidence="15" id="KW-1185">Reference proteome</keyword>
<evidence type="ECO:0000256" key="3">
    <source>
        <dbReference type="ARBA" id="ARBA00023015"/>
    </source>
</evidence>
<evidence type="ECO:0000256" key="12">
    <source>
        <dbReference type="SAM" id="MobiDB-lite"/>
    </source>
</evidence>
<comment type="subcellular location">
    <subcellularLocation>
        <location evidence="1">Nucleus</location>
    </subcellularLocation>
</comment>
<evidence type="ECO:0000256" key="1">
    <source>
        <dbReference type="ARBA" id="ARBA00004123"/>
    </source>
</evidence>
<dbReference type="FunFam" id="4.10.280.10:FF:000034">
    <property type="entry name" value="MAX network transcriptional repressor"/>
    <property type="match status" value="1"/>
</dbReference>
<dbReference type="Pfam" id="PF00010">
    <property type="entry name" value="HLH"/>
    <property type="match status" value="1"/>
</dbReference>
<evidence type="ECO:0000256" key="8">
    <source>
        <dbReference type="ARBA" id="ARBA00062701"/>
    </source>
</evidence>
<comment type="subunit">
    <text evidence="8">Efficient DNA binding requires dimerization with another bHLH protein. Binds DNA as a homodimer or a heterodimer with MAX.</text>
</comment>
<evidence type="ECO:0000313" key="14">
    <source>
        <dbReference type="EMBL" id="KAG8194952.1"/>
    </source>
</evidence>
<dbReference type="Gene3D" id="4.10.280.10">
    <property type="entry name" value="Helix-loop-helix DNA-binding domain"/>
    <property type="match status" value="1"/>
</dbReference>
<feature type="region of interest" description="Disordered" evidence="12">
    <location>
        <begin position="40"/>
        <end position="95"/>
    </location>
</feature>
<dbReference type="EMBL" id="JAFNEN010000096">
    <property type="protein sequence ID" value="KAG8194952.1"/>
    <property type="molecule type" value="Genomic_DNA"/>
</dbReference>
<evidence type="ECO:0000256" key="4">
    <source>
        <dbReference type="ARBA" id="ARBA00023125"/>
    </source>
</evidence>
<dbReference type="SMART" id="SM00353">
    <property type="entry name" value="HLH"/>
    <property type="match status" value="1"/>
</dbReference>
<dbReference type="SUPFAM" id="SSF47459">
    <property type="entry name" value="HLH, helix-loop-helix DNA-binding domain"/>
    <property type="match status" value="1"/>
</dbReference>
<evidence type="ECO:0000259" key="13">
    <source>
        <dbReference type="PROSITE" id="PS50888"/>
    </source>
</evidence>
<evidence type="ECO:0000256" key="9">
    <source>
        <dbReference type="ARBA" id="ARBA00070444"/>
    </source>
</evidence>
<organism evidence="14 15">
    <name type="scientific">Oedothorax gibbosus</name>
    <dbReference type="NCBI Taxonomy" id="931172"/>
    <lineage>
        <taxon>Eukaryota</taxon>
        <taxon>Metazoa</taxon>
        <taxon>Ecdysozoa</taxon>
        <taxon>Arthropoda</taxon>
        <taxon>Chelicerata</taxon>
        <taxon>Arachnida</taxon>
        <taxon>Araneae</taxon>
        <taxon>Araneomorphae</taxon>
        <taxon>Entelegynae</taxon>
        <taxon>Araneoidea</taxon>
        <taxon>Linyphiidae</taxon>
        <taxon>Erigoninae</taxon>
        <taxon>Oedothorax</taxon>
    </lineage>
</organism>